<evidence type="ECO:0000313" key="2">
    <source>
        <dbReference type="EMBL" id="KAL1124020.1"/>
    </source>
</evidence>
<dbReference type="AlphaFoldDB" id="A0ABD0Y9J2"/>
<comment type="caution">
    <text evidence="2">The sequence shown here is derived from an EMBL/GenBank/DDBJ whole genome shotgun (WGS) entry which is preliminary data.</text>
</comment>
<dbReference type="EMBL" id="JBFDAA010000011">
    <property type="protein sequence ID" value="KAL1124020.1"/>
    <property type="molecule type" value="Genomic_DNA"/>
</dbReference>
<gene>
    <name evidence="2" type="ORF">AAG570_001790</name>
</gene>
<evidence type="ECO:0000313" key="3">
    <source>
        <dbReference type="Proteomes" id="UP001558652"/>
    </source>
</evidence>
<reference evidence="2 3" key="1">
    <citation type="submission" date="2024-07" db="EMBL/GenBank/DDBJ databases">
        <title>Chromosome-level genome assembly of the water stick insect Ranatra chinensis (Heteroptera: Nepidae).</title>
        <authorList>
            <person name="Liu X."/>
        </authorList>
    </citation>
    <scope>NUCLEOTIDE SEQUENCE [LARGE SCALE GENOMIC DNA]</scope>
    <source>
        <strain evidence="2">Cailab_2021Rc</strain>
        <tissue evidence="2">Muscle</tissue>
    </source>
</reference>
<sequence length="156" mass="16952">MASKRQNMLHKNKTEDTGGVIACPADPPTLDVQAPFDRDAVGEAAAGQRAIWVGEKHFITAHSHLARIPNWAGRGSAAQRKLQGRPPPRPVIRAGTHPKRPDNGSLANPSTFSLVHKTFPTSIPVLQPLSAGGRFGKVTSLTKYVFTWKKKRCVCI</sequence>
<protein>
    <submittedName>
        <fullName evidence="2">Uncharacterized protein</fullName>
    </submittedName>
</protein>
<keyword evidence="3" id="KW-1185">Reference proteome</keyword>
<organism evidence="2 3">
    <name type="scientific">Ranatra chinensis</name>
    <dbReference type="NCBI Taxonomy" id="642074"/>
    <lineage>
        <taxon>Eukaryota</taxon>
        <taxon>Metazoa</taxon>
        <taxon>Ecdysozoa</taxon>
        <taxon>Arthropoda</taxon>
        <taxon>Hexapoda</taxon>
        <taxon>Insecta</taxon>
        <taxon>Pterygota</taxon>
        <taxon>Neoptera</taxon>
        <taxon>Paraneoptera</taxon>
        <taxon>Hemiptera</taxon>
        <taxon>Heteroptera</taxon>
        <taxon>Panheteroptera</taxon>
        <taxon>Nepomorpha</taxon>
        <taxon>Nepidae</taxon>
        <taxon>Ranatrinae</taxon>
        <taxon>Ranatra</taxon>
    </lineage>
</organism>
<proteinExistence type="predicted"/>
<evidence type="ECO:0000256" key="1">
    <source>
        <dbReference type="SAM" id="MobiDB-lite"/>
    </source>
</evidence>
<accession>A0ABD0Y9J2</accession>
<name>A0ABD0Y9J2_9HEMI</name>
<feature type="region of interest" description="Disordered" evidence="1">
    <location>
        <begin position="1"/>
        <end position="21"/>
    </location>
</feature>
<feature type="region of interest" description="Disordered" evidence="1">
    <location>
        <begin position="70"/>
        <end position="108"/>
    </location>
</feature>
<dbReference type="Proteomes" id="UP001558652">
    <property type="component" value="Unassembled WGS sequence"/>
</dbReference>